<dbReference type="EMBL" id="JBBPBM010000005">
    <property type="protein sequence ID" value="KAK8584120.1"/>
    <property type="molecule type" value="Genomic_DNA"/>
</dbReference>
<evidence type="ECO:0000256" key="1">
    <source>
        <dbReference type="SAM" id="MobiDB-lite"/>
    </source>
</evidence>
<dbReference type="Proteomes" id="UP001472677">
    <property type="component" value="Unassembled WGS sequence"/>
</dbReference>
<name>A0ABR2FQA9_9ROSI</name>
<gene>
    <name evidence="2" type="ORF">V6N12_068369</name>
</gene>
<accession>A0ABR2FQA9</accession>
<sequence length="96" mass="11220">MTSEMYKKMMKEMYKQMILEMTEILKHMISEMSKQIMSELLKHVSSEVSGPKNVVSTGKEKEIKHEEKMDNMSGISTIEDKIFEDNFVTLCKDVLH</sequence>
<reference evidence="2 3" key="1">
    <citation type="journal article" date="2024" name="G3 (Bethesda)">
        <title>Genome assembly of Hibiscus sabdariffa L. provides insights into metabolisms of medicinal natural products.</title>
        <authorList>
            <person name="Kim T."/>
        </authorList>
    </citation>
    <scope>NUCLEOTIDE SEQUENCE [LARGE SCALE GENOMIC DNA]</scope>
    <source>
        <strain evidence="2">TK-2024</strain>
        <tissue evidence="2">Old leaves</tissue>
    </source>
</reference>
<feature type="region of interest" description="Disordered" evidence="1">
    <location>
        <begin position="49"/>
        <end position="70"/>
    </location>
</feature>
<evidence type="ECO:0000313" key="2">
    <source>
        <dbReference type="EMBL" id="KAK8584120.1"/>
    </source>
</evidence>
<protein>
    <submittedName>
        <fullName evidence="2">Uncharacterized protein</fullName>
    </submittedName>
</protein>
<evidence type="ECO:0000313" key="3">
    <source>
        <dbReference type="Proteomes" id="UP001472677"/>
    </source>
</evidence>
<comment type="caution">
    <text evidence="2">The sequence shown here is derived from an EMBL/GenBank/DDBJ whole genome shotgun (WGS) entry which is preliminary data.</text>
</comment>
<organism evidence="2 3">
    <name type="scientific">Hibiscus sabdariffa</name>
    <name type="common">roselle</name>
    <dbReference type="NCBI Taxonomy" id="183260"/>
    <lineage>
        <taxon>Eukaryota</taxon>
        <taxon>Viridiplantae</taxon>
        <taxon>Streptophyta</taxon>
        <taxon>Embryophyta</taxon>
        <taxon>Tracheophyta</taxon>
        <taxon>Spermatophyta</taxon>
        <taxon>Magnoliopsida</taxon>
        <taxon>eudicotyledons</taxon>
        <taxon>Gunneridae</taxon>
        <taxon>Pentapetalae</taxon>
        <taxon>rosids</taxon>
        <taxon>malvids</taxon>
        <taxon>Malvales</taxon>
        <taxon>Malvaceae</taxon>
        <taxon>Malvoideae</taxon>
        <taxon>Hibiscus</taxon>
    </lineage>
</organism>
<keyword evidence="3" id="KW-1185">Reference proteome</keyword>
<feature type="compositionally biased region" description="Basic and acidic residues" evidence="1">
    <location>
        <begin position="58"/>
        <end position="70"/>
    </location>
</feature>
<proteinExistence type="predicted"/>